<feature type="domain" description="Histidine kinase/HSP90-like ATPase" evidence="6">
    <location>
        <begin position="349"/>
        <end position="438"/>
    </location>
</feature>
<keyword evidence="2 8" id="KW-0418">Kinase</keyword>
<feature type="transmembrane region" description="Helical" evidence="5">
    <location>
        <begin position="190"/>
        <end position="209"/>
    </location>
</feature>
<evidence type="ECO:0000259" key="7">
    <source>
        <dbReference type="Pfam" id="PF04024"/>
    </source>
</evidence>
<dbReference type="AlphaFoldDB" id="A0A087ANJ2"/>
<keyword evidence="5" id="KW-1133">Transmembrane helix</keyword>
<keyword evidence="5" id="KW-0812">Transmembrane</keyword>
<accession>A0A087ANJ2</accession>
<feature type="domain" description="Phage shock protein PspC N-terminal" evidence="7">
    <location>
        <begin position="25"/>
        <end position="80"/>
    </location>
</feature>
<keyword evidence="9" id="KW-1185">Reference proteome</keyword>
<dbReference type="Pfam" id="PF02518">
    <property type="entry name" value="HATPase_c"/>
    <property type="match status" value="1"/>
</dbReference>
<dbReference type="EMBL" id="JGYX01000005">
    <property type="protein sequence ID" value="KFI60342.1"/>
    <property type="molecule type" value="Genomic_DNA"/>
</dbReference>
<feature type="region of interest" description="Disordered" evidence="4">
    <location>
        <begin position="442"/>
        <end position="466"/>
    </location>
</feature>
<proteinExistence type="predicted"/>
<dbReference type="PANTHER" id="PTHR24421:SF61">
    <property type="entry name" value="OXYGEN SENSOR HISTIDINE KINASE NREB"/>
    <property type="match status" value="1"/>
</dbReference>
<evidence type="ECO:0000256" key="4">
    <source>
        <dbReference type="SAM" id="MobiDB-lite"/>
    </source>
</evidence>
<evidence type="ECO:0000256" key="1">
    <source>
        <dbReference type="ARBA" id="ARBA00022679"/>
    </source>
</evidence>
<keyword evidence="5" id="KW-0472">Membrane</keyword>
<comment type="caution">
    <text evidence="8">The sequence shown here is derived from an EMBL/GenBank/DDBJ whole genome shotgun (WGS) entry which is preliminary data.</text>
</comment>
<dbReference type="eggNOG" id="COG4585">
    <property type="taxonomic scope" value="Bacteria"/>
</dbReference>
<dbReference type="RefSeq" id="WP_051917133.1">
    <property type="nucleotide sequence ID" value="NZ_JGYX01000005.1"/>
</dbReference>
<feature type="region of interest" description="Disordered" evidence="4">
    <location>
        <begin position="1"/>
        <end position="21"/>
    </location>
</feature>
<dbReference type="InterPro" id="IPR003594">
    <property type="entry name" value="HATPase_dom"/>
</dbReference>
<name>A0A087ANJ2_9BIFI</name>
<gene>
    <name evidence="8" type="ORF">BIGA_0930</name>
</gene>
<evidence type="ECO:0000259" key="6">
    <source>
        <dbReference type="Pfam" id="PF02518"/>
    </source>
</evidence>
<keyword evidence="1" id="KW-0808">Transferase</keyword>
<dbReference type="GO" id="GO:0016301">
    <property type="term" value="F:kinase activity"/>
    <property type="evidence" value="ECO:0007669"/>
    <property type="project" value="UniProtKB-KW"/>
</dbReference>
<dbReference type="Gene3D" id="3.30.565.10">
    <property type="entry name" value="Histidine kinase-like ATPase, C-terminal domain"/>
    <property type="match status" value="1"/>
</dbReference>
<protein>
    <submittedName>
        <fullName evidence="8">Signal transduction histidine kinase</fullName>
    </submittedName>
</protein>
<evidence type="ECO:0000256" key="5">
    <source>
        <dbReference type="SAM" id="Phobius"/>
    </source>
</evidence>
<organism evidence="8 9">
    <name type="scientific">Bifidobacterium pullorum subsp. gallinarum</name>
    <dbReference type="NCBI Taxonomy" id="78344"/>
    <lineage>
        <taxon>Bacteria</taxon>
        <taxon>Bacillati</taxon>
        <taxon>Actinomycetota</taxon>
        <taxon>Actinomycetes</taxon>
        <taxon>Bifidobacteriales</taxon>
        <taxon>Bifidobacteriaceae</taxon>
        <taxon>Bifidobacterium</taxon>
    </lineage>
</organism>
<dbReference type="Proteomes" id="UP000029046">
    <property type="component" value="Unassembled WGS sequence"/>
</dbReference>
<dbReference type="Pfam" id="PF04024">
    <property type="entry name" value="PspC"/>
    <property type="match status" value="1"/>
</dbReference>
<evidence type="ECO:0000256" key="2">
    <source>
        <dbReference type="ARBA" id="ARBA00022777"/>
    </source>
</evidence>
<keyword evidence="3" id="KW-0902">Two-component regulatory system</keyword>
<dbReference type="eggNOG" id="COG1983">
    <property type="taxonomic scope" value="Bacteria"/>
</dbReference>
<feature type="transmembrane region" description="Helical" evidence="5">
    <location>
        <begin position="164"/>
        <end position="183"/>
    </location>
</feature>
<feature type="compositionally biased region" description="Acidic residues" evidence="4">
    <location>
        <begin position="451"/>
        <end position="460"/>
    </location>
</feature>
<dbReference type="InterPro" id="IPR007168">
    <property type="entry name" value="Phageshock_PspC_N"/>
</dbReference>
<dbReference type="SUPFAM" id="SSF55874">
    <property type="entry name" value="ATPase domain of HSP90 chaperone/DNA topoisomerase II/histidine kinase"/>
    <property type="match status" value="1"/>
</dbReference>
<evidence type="ECO:0000313" key="8">
    <source>
        <dbReference type="EMBL" id="KFI60342.1"/>
    </source>
</evidence>
<evidence type="ECO:0000313" key="9">
    <source>
        <dbReference type="Proteomes" id="UP000029046"/>
    </source>
</evidence>
<dbReference type="PANTHER" id="PTHR24421">
    <property type="entry name" value="NITRATE/NITRITE SENSOR PROTEIN NARX-RELATED"/>
    <property type="match status" value="1"/>
</dbReference>
<evidence type="ECO:0000256" key="3">
    <source>
        <dbReference type="ARBA" id="ARBA00023012"/>
    </source>
</evidence>
<dbReference type="InterPro" id="IPR050482">
    <property type="entry name" value="Sensor_HK_TwoCompSys"/>
</dbReference>
<reference evidence="8 9" key="1">
    <citation type="submission" date="2014-03" db="EMBL/GenBank/DDBJ databases">
        <title>Genomics of Bifidobacteria.</title>
        <authorList>
            <person name="Ventura M."/>
            <person name="Milani C."/>
            <person name="Lugli G.A."/>
        </authorList>
    </citation>
    <scope>NUCLEOTIDE SEQUENCE [LARGE SCALE GENOMIC DNA]</scope>
    <source>
        <strain evidence="8 9">LMG 11586</strain>
    </source>
</reference>
<dbReference type="InterPro" id="IPR036890">
    <property type="entry name" value="HATPase_C_sf"/>
</dbReference>
<sequence length="466" mass="49659">MTDSSIPYDPRTPADPRPLRPAALPLMRPKQGRWLCGVCRGISLHLQVSVALARLLFTAAAFVFGAGIVVYVFLWLTMPVGDPVAAAAARLNAVRESPLSRGNAGYGTASADDADAEAAGERDSSSESLAAALARAPKPALVAMAGLVLLTVSALMAATGIDSLYILPVMLGLGGLAVAWLWFNQEDGQFKAMLGGIALIVLAYMVFVGNAAGYDGASPRVLIAGGLATMVGVMLAIVPWVNSLVRGLATERALKEREEERADMTAHLHDGVLQTLALIQMHADEPQTVFSLARQQERELRDWLYQDRTPSERSVNAGLKQIAAEVEDEHGKPIEVVTVGDARPSAQTDALLDAARQALVNAATHGGEPISVYCEASGGTVEVFVRDHGNGFDVHTIPEDRLGIRESIVGRIRRRGGTVEIVSRPHWGTEVRMHMPVADIAENRANGNDTTDNDATDSNETDGSHE</sequence>
<dbReference type="GO" id="GO:0000160">
    <property type="term" value="P:phosphorelay signal transduction system"/>
    <property type="evidence" value="ECO:0007669"/>
    <property type="project" value="UniProtKB-KW"/>
</dbReference>
<feature type="transmembrane region" description="Helical" evidence="5">
    <location>
        <begin position="55"/>
        <end position="76"/>
    </location>
</feature>
<feature type="transmembrane region" description="Helical" evidence="5">
    <location>
        <begin position="140"/>
        <end position="158"/>
    </location>
</feature>
<feature type="transmembrane region" description="Helical" evidence="5">
    <location>
        <begin position="221"/>
        <end position="245"/>
    </location>
</feature>